<gene>
    <name evidence="2" type="ORF">HMPREF9607_02656</name>
</gene>
<sequence length="99" mass="10355">MVRGVVDGGFRMGTSSIRHVAGEVGPRDPVVVTPSSSLVGTRHHEIDGRAVSRRMGATSMLSRATAWGHRLSSPGPGWHFDASEKQDSGGRRHGAPGGA</sequence>
<proteinExistence type="predicted"/>
<reference evidence="2" key="1">
    <citation type="submission" date="2010-08" db="EMBL/GenBank/DDBJ databases">
        <authorList>
            <person name="Weinstock G."/>
            <person name="Sodergren E."/>
            <person name="Clifton S."/>
            <person name="Fulton L."/>
            <person name="Fulton B."/>
            <person name="Courtney L."/>
            <person name="Fronick C."/>
            <person name="Harrison M."/>
            <person name="Strong C."/>
            <person name="Farmer C."/>
            <person name="Delahaunty K."/>
            <person name="Markovic C."/>
            <person name="Hall O."/>
            <person name="Minx P."/>
            <person name="Tomlinson C."/>
            <person name="Mitreva M."/>
            <person name="Hou S."/>
            <person name="Chen J."/>
            <person name="Wollam A."/>
            <person name="Pepin K.H."/>
            <person name="Johnson M."/>
            <person name="Bhonagiri V."/>
            <person name="Zhang X."/>
            <person name="Suruliraj S."/>
            <person name="Warren W."/>
            <person name="Chinwalla A."/>
            <person name="Mardis E.R."/>
            <person name="Wilson R.K."/>
        </authorList>
    </citation>
    <scope>NUCLEOTIDE SEQUENCE [LARGE SCALE GENOMIC DNA]</scope>
    <source>
        <strain evidence="2">HL044PA1</strain>
    </source>
</reference>
<evidence type="ECO:0000313" key="3">
    <source>
        <dbReference type="Proteomes" id="UP000003179"/>
    </source>
</evidence>
<evidence type="ECO:0000313" key="2">
    <source>
        <dbReference type="EMBL" id="EFS91363.1"/>
    </source>
</evidence>
<protein>
    <submittedName>
        <fullName evidence="2">Uncharacterized protein</fullName>
    </submittedName>
</protein>
<feature type="region of interest" description="Disordered" evidence="1">
    <location>
        <begin position="68"/>
        <end position="99"/>
    </location>
</feature>
<evidence type="ECO:0000256" key="1">
    <source>
        <dbReference type="SAM" id="MobiDB-lite"/>
    </source>
</evidence>
<accession>A0ABP2K3J4</accession>
<name>A0ABP2K3J4_9ACTN</name>
<organism evidence="2 3">
    <name type="scientific">Cutibacterium modestum HL044PA1</name>
    <dbReference type="NCBI Taxonomy" id="765109"/>
    <lineage>
        <taxon>Bacteria</taxon>
        <taxon>Bacillati</taxon>
        <taxon>Actinomycetota</taxon>
        <taxon>Actinomycetes</taxon>
        <taxon>Propionibacteriales</taxon>
        <taxon>Propionibacteriaceae</taxon>
        <taxon>Cutibacterium</taxon>
        <taxon>Cutibacterium modestum</taxon>
    </lineage>
</organism>
<feature type="compositionally biased region" description="Basic and acidic residues" evidence="1">
    <location>
        <begin position="81"/>
        <end position="90"/>
    </location>
</feature>
<feature type="region of interest" description="Disordered" evidence="1">
    <location>
        <begin position="20"/>
        <end position="40"/>
    </location>
</feature>
<keyword evidence="3" id="KW-1185">Reference proteome</keyword>
<dbReference type="EMBL" id="ADZU01000041">
    <property type="protein sequence ID" value="EFS91363.1"/>
    <property type="molecule type" value="Genomic_DNA"/>
</dbReference>
<comment type="caution">
    <text evidence="2">The sequence shown here is derived from an EMBL/GenBank/DDBJ whole genome shotgun (WGS) entry which is preliminary data.</text>
</comment>
<dbReference type="Proteomes" id="UP000003179">
    <property type="component" value="Unassembled WGS sequence"/>
</dbReference>